<dbReference type="EMBL" id="JBHTIS010004323">
    <property type="protein sequence ID" value="MFD1052324.1"/>
    <property type="molecule type" value="Genomic_DNA"/>
</dbReference>
<feature type="non-terminal residue" evidence="1">
    <location>
        <position position="178"/>
    </location>
</feature>
<reference evidence="2" key="1">
    <citation type="journal article" date="2019" name="Int. J. Syst. Evol. Microbiol.">
        <title>The Global Catalogue of Microorganisms (GCM) 10K type strain sequencing project: providing services to taxonomists for standard genome sequencing and annotation.</title>
        <authorList>
            <consortium name="The Broad Institute Genomics Platform"/>
            <consortium name="The Broad Institute Genome Sequencing Center for Infectious Disease"/>
            <person name="Wu L."/>
            <person name="Ma J."/>
        </authorList>
    </citation>
    <scope>NUCLEOTIDE SEQUENCE [LARGE SCALE GENOMIC DNA]</scope>
    <source>
        <strain evidence="2">JCM 31486</strain>
    </source>
</reference>
<organism evidence="1 2">
    <name type="scientific">Kibdelosporangium lantanae</name>
    <dbReference type="NCBI Taxonomy" id="1497396"/>
    <lineage>
        <taxon>Bacteria</taxon>
        <taxon>Bacillati</taxon>
        <taxon>Actinomycetota</taxon>
        <taxon>Actinomycetes</taxon>
        <taxon>Pseudonocardiales</taxon>
        <taxon>Pseudonocardiaceae</taxon>
        <taxon>Kibdelosporangium</taxon>
    </lineage>
</organism>
<feature type="non-terminal residue" evidence="1">
    <location>
        <position position="1"/>
    </location>
</feature>
<evidence type="ECO:0000313" key="1">
    <source>
        <dbReference type="EMBL" id="MFD1052324.1"/>
    </source>
</evidence>
<evidence type="ECO:0000313" key="2">
    <source>
        <dbReference type="Proteomes" id="UP001597045"/>
    </source>
</evidence>
<sequence length="178" mass="19381">PPRADEFRLATDFTASRAEIFGLLQQACPYTGELVTQVICSFFPSNLADLAAVSRQEQAELYDNLVFNGYVDAGGTILDPGFFQSDDNVTSFAVNADINDLAPAVLDVMRTQLDGHTHQRLALAPDLFADIVPDPTGLLESLRYNGYIDADGRYADPAALMNLAVADFSLSVEYLPVR</sequence>
<gene>
    <name evidence="1" type="ORF">ACFQ1S_45470</name>
</gene>
<accession>A0ABW3MS70</accession>
<name>A0ABW3MS70_9PSEU</name>
<protein>
    <submittedName>
        <fullName evidence="1">Uncharacterized protein</fullName>
    </submittedName>
</protein>
<comment type="caution">
    <text evidence="1">The sequence shown here is derived from an EMBL/GenBank/DDBJ whole genome shotgun (WGS) entry which is preliminary data.</text>
</comment>
<dbReference type="Proteomes" id="UP001597045">
    <property type="component" value="Unassembled WGS sequence"/>
</dbReference>
<keyword evidence="2" id="KW-1185">Reference proteome</keyword>
<proteinExistence type="predicted"/>